<dbReference type="EMBL" id="CAJNOJ010000177">
    <property type="protein sequence ID" value="CAF1247408.1"/>
    <property type="molecule type" value="Genomic_DNA"/>
</dbReference>
<proteinExistence type="predicted"/>
<evidence type="ECO:0000313" key="1">
    <source>
        <dbReference type="EMBL" id="CAF1247408.1"/>
    </source>
</evidence>
<accession>A0A814ZRZ6</accession>
<evidence type="ECO:0000313" key="2">
    <source>
        <dbReference type="Proteomes" id="UP000663852"/>
    </source>
</evidence>
<sequence>MPLYKPLCFHSNKQTVINLVCLSVRTRRIILLDHSLKHVTPPAELISTTQAKVLIEVQGGKYDLNHVENPPQGGLTDAEKQAYLEEKRSQN</sequence>
<protein>
    <submittedName>
        <fullName evidence="1">Uncharacterized protein</fullName>
    </submittedName>
</protein>
<dbReference type="OrthoDB" id="9987461at2759"/>
<name>A0A814ZRZ6_ADIRI</name>
<gene>
    <name evidence="1" type="ORF">EDS130_LOCUS27784</name>
</gene>
<dbReference type="AlphaFoldDB" id="A0A814ZRZ6"/>
<organism evidence="1 2">
    <name type="scientific">Adineta ricciae</name>
    <name type="common">Rotifer</name>
    <dbReference type="NCBI Taxonomy" id="249248"/>
    <lineage>
        <taxon>Eukaryota</taxon>
        <taxon>Metazoa</taxon>
        <taxon>Spiralia</taxon>
        <taxon>Gnathifera</taxon>
        <taxon>Rotifera</taxon>
        <taxon>Eurotatoria</taxon>
        <taxon>Bdelloidea</taxon>
        <taxon>Adinetida</taxon>
        <taxon>Adinetidae</taxon>
        <taxon>Adineta</taxon>
    </lineage>
</organism>
<reference evidence="1" key="1">
    <citation type="submission" date="2021-02" db="EMBL/GenBank/DDBJ databases">
        <authorList>
            <person name="Nowell W R."/>
        </authorList>
    </citation>
    <scope>NUCLEOTIDE SEQUENCE</scope>
</reference>
<dbReference type="Proteomes" id="UP000663852">
    <property type="component" value="Unassembled WGS sequence"/>
</dbReference>
<comment type="caution">
    <text evidence="1">The sequence shown here is derived from an EMBL/GenBank/DDBJ whole genome shotgun (WGS) entry which is preliminary data.</text>
</comment>